<evidence type="ECO:0000256" key="1">
    <source>
        <dbReference type="SAM" id="MobiDB-lite"/>
    </source>
</evidence>
<dbReference type="RefSeq" id="WP_158500974.1">
    <property type="nucleotide sequence ID" value="NZ_CP047218.1"/>
</dbReference>
<dbReference type="AlphaFoldDB" id="A0A6P1GE90"/>
<dbReference type="EMBL" id="CP047218">
    <property type="protein sequence ID" value="QHD66729.1"/>
    <property type="molecule type" value="Genomic_DNA"/>
</dbReference>
<feature type="compositionally biased region" description="Polar residues" evidence="1">
    <location>
        <begin position="19"/>
        <end position="35"/>
    </location>
</feature>
<accession>A0A6P1GE90</accession>
<evidence type="ECO:0000313" key="2">
    <source>
        <dbReference type="EMBL" id="QHD66729.1"/>
    </source>
</evidence>
<evidence type="ECO:0000313" key="3">
    <source>
        <dbReference type="Proteomes" id="UP000464086"/>
    </source>
</evidence>
<feature type="region of interest" description="Disordered" evidence="1">
    <location>
        <begin position="1"/>
        <end position="46"/>
    </location>
</feature>
<sequence>MQQKNDKRDMKRLDLGGVMQQTKGGAMSVNDNQNGLRPIFGGLSAD</sequence>
<dbReference type="Proteomes" id="UP000464086">
    <property type="component" value="Chromosome"/>
</dbReference>
<protein>
    <recommendedName>
        <fullName evidence="4">Benenodin family lasso peptide</fullName>
    </recommendedName>
</protein>
<gene>
    <name evidence="2" type="ORF">GS397_06445</name>
</gene>
<name>A0A6P1GE90_SPHYA</name>
<proteinExistence type="predicted"/>
<feature type="compositionally biased region" description="Basic and acidic residues" evidence="1">
    <location>
        <begin position="1"/>
        <end position="14"/>
    </location>
</feature>
<organism evidence="2 3">
    <name type="scientific">Sphingobium yanoikuyae</name>
    <name type="common">Sphingomonas yanoikuyae</name>
    <dbReference type="NCBI Taxonomy" id="13690"/>
    <lineage>
        <taxon>Bacteria</taxon>
        <taxon>Pseudomonadati</taxon>
        <taxon>Pseudomonadota</taxon>
        <taxon>Alphaproteobacteria</taxon>
        <taxon>Sphingomonadales</taxon>
        <taxon>Sphingomonadaceae</taxon>
        <taxon>Sphingobium</taxon>
    </lineage>
</organism>
<evidence type="ECO:0008006" key="4">
    <source>
        <dbReference type="Google" id="ProtNLM"/>
    </source>
</evidence>
<reference evidence="2 3" key="1">
    <citation type="submission" date="2019-12" db="EMBL/GenBank/DDBJ databases">
        <title>Functional and genomic insights into the Sphingobium yanoikuyae YC-JY1, a bacterium efficiently degrading bisphenol A.</title>
        <authorList>
            <person name="Jia Y."/>
            <person name="Li X."/>
            <person name="Wang J."/>
            <person name="Eltoukhy A."/>
            <person name="Lamraoui I."/>
            <person name="Yan Y."/>
        </authorList>
    </citation>
    <scope>NUCLEOTIDE SEQUENCE [LARGE SCALE GENOMIC DNA]</scope>
    <source>
        <strain evidence="2 3">YC-JY1</strain>
    </source>
</reference>